<evidence type="ECO:0008006" key="4">
    <source>
        <dbReference type="Google" id="ProtNLM"/>
    </source>
</evidence>
<dbReference type="AlphaFoldDB" id="A0A7W6P9Q9"/>
<dbReference type="Proteomes" id="UP000530571">
    <property type="component" value="Unassembled WGS sequence"/>
</dbReference>
<proteinExistence type="predicted"/>
<evidence type="ECO:0000313" key="3">
    <source>
        <dbReference type="Proteomes" id="UP000530571"/>
    </source>
</evidence>
<evidence type="ECO:0000313" key="2">
    <source>
        <dbReference type="EMBL" id="MBB4122557.1"/>
    </source>
</evidence>
<gene>
    <name evidence="2" type="ORF">GGR30_002489</name>
</gene>
<protein>
    <recommendedName>
        <fullName evidence="4">Lipoprotein</fullName>
    </recommendedName>
</protein>
<reference evidence="2 3" key="1">
    <citation type="submission" date="2020-08" db="EMBL/GenBank/DDBJ databases">
        <title>Genomic Encyclopedia of Type Strains, Phase IV (KMG-IV): sequencing the most valuable type-strain genomes for metagenomic binning, comparative biology and taxonomic classification.</title>
        <authorList>
            <person name="Goeker M."/>
        </authorList>
    </citation>
    <scope>NUCLEOTIDE SEQUENCE [LARGE SCALE GENOMIC DNA]</scope>
    <source>
        <strain evidence="2 3">DSM 28101</strain>
    </source>
</reference>
<keyword evidence="1" id="KW-0732">Signal</keyword>
<feature type="chain" id="PRO_5030844918" description="Lipoprotein" evidence="1">
    <location>
        <begin position="25"/>
        <end position="178"/>
    </location>
</feature>
<feature type="signal peptide" evidence="1">
    <location>
        <begin position="1"/>
        <end position="24"/>
    </location>
</feature>
<dbReference type="RefSeq" id="WP_183486661.1">
    <property type="nucleotide sequence ID" value="NZ_JACIDZ010000007.1"/>
</dbReference>
<keyword evidence="3" id="KW-1185">Reference proteome</keyword>
<accession>A0A7W6P9Q9</accession>
<name>A0A7W6P9Q9_9HYPH</name>
<comment type="caution">
    <text evidence="2">The sequence shown here is derived from an EMBL/GenBank/DDBJ whole genome shotgun (WGS) entry which is preliminary data.</text>
</comment>
<evidence type="ECO:0000256" key="1">
    <source>
        <dbReference type="SAM" id="SignalP"/>
    </source>
</evidence>
<organism evidence="2 3">
    <name type="scientific">Martelella radicis</name>
    <dbReference type="NCBI Taxonomy" id="1397476"/>
    <lineage>
        <taxon>Bacteria</taxon>
        <taxon>Pseudomonadati</taxon>
        <taxon>Pseudomonadota</taxon>
        <taxon>Alphaproteobacteria</taxon>
        <taxon>Hyphomicrobiales</taxon>
        <taxon>Aurantimonadaceae</taxon>
        <taxon>Martelella</taxon>
    </lineage>
</organism>
<dbReference type="EMBL" id="JACIDZ010000007">
    <property type="protein sequence ID" value="MBB4122557.1"/>
    <property type="molecule type" value="Genomic_DNA"/>
</dbReference>
<sequence>MRFAFSVLATAMTFALGSSTSLSAQLPTAEETVAFIVMGVADNPELALYIPDGKVTREQISSSPARYELLAANPYEQTKFGFSVSQDRDCVYDITLEVLDQPEVTFRIEARLDFSGVWAIDDGRDSVSFEGLMFDCSPKTECRQFFDGNRFGGGTRSNARIKKAGAFFQDNFCPGAPF</sequence>